<dbReference type="RefSeq" id="WP_137612425.1">
    <property type="nucleotide sequence ID" value="NZ_BJDF01000029.1"/>
</dbReference>
<accession>A0ABW1RM37</accession>
<feature type="transmembrane region" description="Helical" evidence="1">
    <location>
        <begin position="121"/>
        <end position="139"/>
    </location>
</feature>
<dbReference type="EMBL" id="JBHSSF010000023">
    <property type="protein sequence ID" value="MFC6177157.1"/>
    <property type="molecule type" value="Genomic_DNA"/>
</dbReference>
<feature type="transmembrane region" description="Helical" evidence="1">
    <location>
        <begin position="88"/>
        <end position="105"/>
    </location>
</feature>
<keyword evidence="1" id="KW-0472">Membrane</keyword>
<name>A0ABW1RM37_9LACO</name>
<evidence type="ECO:0000313" key="3">
    <source>
        <dbReference type="Proteomes" id="UP001596288"/>
    </source>
</evidence>
<evidence type="ECO:0008006" key="4">
    <source>
        <dbReference type="Google" id="ProtNLM"/>
    </source>
</evidence>
<reference evidence="3" key="1">
    <citation type="journal article" date="2019" name="Int. J. Syst. Evol. Microbiol.">
        <title>The Global Catalogue of Microorganisms (GCM) 10K type strain sequencing project: providing services to taxonomists for standard genome sequencing and annotation.</title>
        <authorList>
            <consortium name="The Broad Institute Genomics Platform"/>
            <consortium name="The Broad Institute Genome Sequencing Center for Infectious Disease"/>
            <person name="Wu L."/>
            <person name="Ma J."/>
        </authorList>
    </citation>
    <scope>NUCLEOTIDE SEQUENCE [LARGE SCALE GENOMIC DNA]</scope>
    <source>
        <strain evidence="3">CCM 8927</strain>
    </source>
</reference>
<dbReference type="Proteomes" id="UP001596288">
    <property type="component" value="Unassembled WGS sequence"/>
</dbReference>
<feature type="transmembrane region" description="Helical" evidence="1">
    <location>
        <begin position="27"/>
        <end position="48"/>
    </location>
</feature>
<keyword evidence="1" id="KW-1133">Transmembrane helix</keyword>
<evidence type="ECO:0000313" key="2">
    <source>
        <dbReference type="EMBL" id="MFC6177157.1"/>
    </source>
</evidence>
<evidence type="ECO:0000256" key="1">
    <source>
        <dbReference type="SAM" id="Phobius"/>
    </source>
</evidence>
<gene>
    <name evidence="2" type="ORF">ACFQAV_09910</name>
</gene>
<protein>
    <recommendedName>
        <fullName evidence="4">PTS cellobiose transporter subunit IIC</fullName>
    </recommendedName>
</protein>
<organism evidence="2 3">
    <name type="scientific">Companilactobacillus huachuanensis</name>
    <dbReference type="NCBI Taxonomy" id="2559914"/>
    <lineage>
        <taxon>Bacteria</taxon>
        <taxon>Bacillati</taxon>
        <taxon>Bacillota</taxon>
        <taxon>Bacilli</taxon>
        <taxon>Lactobacillales</taxon>
        <taxon>Lactobacillaceae</taxon>
        <taxon>Companilactobacillus</taxon>
    </lineage>
</organism>
<feature type="transmembrane region" description="Helical" evidence="1">
    <location>
        <begin position="54"/>
        <end position="76"/>
    </location>
</feature>
<keyword evidence="3" id="KW-1185">Reference proteome</keyword>
<keyword evidence="1" id="KW-0812">Transmembrane</keyword>
<comment type="caution">
    <text evidence="2">The sequence shown here is derived from an EMBL/GenBank/DDBJ whole genome shotgun (WGS) entry which is preliminary data.</text>
</comment>
<proteinExistence type="predicted"/>
<sequence>MSPKSSQQLNGSKKLSLTSMYFNRYLIFRYSTALFFFINLYWLIILVASNKYSWIVPGALLIGSGIVMVEQVSKYWKHDNGLMLTRGYYAMQAVVNLILVISILLKKRAVFYPFLTNKSNVFLIGFLLAGVAVSLLLEYRGYLIEHDRDHYLNNIKKFAASL</sequence>